<dbReference type="OrthoDB" id="7615137at2"/>
<evidence type="ECO:0000313" key="7">
    <source>
        <dbReference type="Proteomes" id="UP000289411"/>
    </source>
</evidence>
<protein>
    <submittedName>
        <fullName evidence="6">Site-specific integrase</fullName>
    </submittedName>
</protein>
<accession>A0A4Q2R4P5</accession>
<dbReference type="CDD" id="cd00801">
    <property type="entry name" value="INT_P4_C"/>
    <property type="match status" value="1"/>
</dbReference>
<dbReference type="GO" id="GO:0006310">
    <property type="term" value="P:DNA recombination"/>
    <property type="evidence" value="ECO:0007669"/>
    <property type="project" value="UniProtKB-KW"/>
</dbReference>
<dbReference type="InterPro" id="IPR011010">
    <property type="entry name" value="DNA_brk_join_enz"/>
</dbReference>
<gene>
    <name evidence="6" type="ORF">D3272_25810</name>
</gene>
<name>A0A4Q2R4P5_9HYPH</name>
<reference evidence="6 7" key="2">
    <citation type="submission" date="2019-02" db="EMBL/GenBank/DDBJ databases">
        <title>'Lichenibacterium ramalinii' gen. nov. sp. nov., 'Lichenibacterium minor' gen. nov. sp. nov.</title>
        <authorList>
            <person name="Pankratov T."/>
        </authorList>
    </citation>
    <scope>NUCLEOTIDE SEQUENCE [LARGE SCALE GENOMIC DNA]</scope>
    <source>
        <strain evidence="6 7">RmlP001</strain>
    </source>
</reference>
<dbReference type="Gene3D" id="1.10.443.10">
    <property type="entry name" value="Intergrase catalytic core"/>
    <property type="match status" value="1"/>
</dbReference>
<dbReference type="PANTHER" id="PTHR30629">
    <property type="entry name" value="PROPHAGE INTEGRASE"/>
    <property type="match status" value="1"/>
</dbReference>
<dbReference type="GO" id="GO:0003677">
    <property type="term" value="F:DNA binding"/>
    <property type="evidence" value="ECO:0007669"/>
    <property type="project" value="UniProtKB-KW"/>
</dbReference>
<dbReference type="InterPro" id="IPR013762">
    <property type="entry name" value="Integrase-like_cat_sf"/>
</dbReference>
<dbReference type="Gene3D" id="1.10.150.130">
    <property type="match status" value="1"/>
</dbReference>
<evidence type="ECO:0000256" key="1">
    <source>
        <dbReference type="ARBA" id="ARBA00008857"/>
    </source>
</evidence>
<evidence type="ECO:0000313" key="6">
    <source>
        <dbReference type="EMBL" id="RYB01516.1"/>
    </source>
</evidence>
<keyword evidence="7" id="KW-1185">Reference proteome</keyword>
<proteinExistence type="inferred from homology"/>
<dbReference type="RefSeq" id="WP_129222120.1">
    <property type="nucleotide sequence ID" value="NZ_QYBC01000037.1"/>
</dbReference>
<dbReference type="EMBL" id="QYBC01000037">
    <property type="protein sequence ID" value="RYB01516.1"/>
    <property type="molecule type" value="Genomic_DNA"/>
</dbReference>
<dbReference type="InterPro" id="IPR038488">
    <property type="entry name" value="Integrase_DNA-bd_sf"/>
</dbReference>
<evidence type="ECO:0000259" key="5">
    <source>
        <dbReference type="PROSITE" id="PS51898"/>
    </source>
</evidence>
<comment type="similarity">
    <text evidence="1">Belongs to the 'phage' integrase family.</text>
</comment>
<feature type="domain" description="Tyr recombinase" evidence="5">
    <location>
        <begin position="199"/>
        <end position="382"/>
    </location>
</feature>
<dbReference type="AlphaFoldDB" id="A0A4Q2R4P5"/>
<dbReference type="GO" id="GO:0015074">
    <property type="term" value="P:DNA integration"/>
    <property type="evidence" value="ECO:0007669"/>
    <property type="project" value="UniProtKB-KW"/>
</dbReference>
<dbReference type="Proteomes" id="UP000289411">
    <property type="component" value="Unassembled WGS sequence"/>
</dbReference>
<evidence type="ECO:0000256" key="3">
    <source>
        <dbReference type="ARBA" id="ARBA00023125"/>
    </source>
</evidence>
<dbReference type="InterPro" id="IPR002104">
    <property type="entry name" value="Integrase_catalytic"/>
</dbReference>
<keyword evidence="2" id="KW-0229">DNA integration</keyword>
<dbReference type="SUPFAM" id="SSF56349">
    <property type="entry name" value="DNA breaking-rejoining enzymes"/>
    <property type="match status" value="1"/>
</dbReference>
<comment type="caution">
    <text evidence="6">The sequence shown here is derived from an EMBL/GenBank/DDBJ whole genome shotgun (WGS) entry which is preliminary data.</text>
</comment>
<keyword evidence="4" id="KW-0233">DNA recombination</keyword>
<dbReference type="Pfam" id="PF00589">
    <property type="entry name" value="Phage_integrase"/>
    <property type="match status" value="1"/>
</dbReference>
<evidence type="ECO:0000256" key="4">
    <source>
        <dbReference type="ARBA" id="ARBA00023172"/>
    </source>
</evidence>
<sequence>MRLTKGNLGRLVLPAGKSETIVFDDDIPGFGLRIRAGGKRTWIAQYRLGTKQRRVTLGTPETVDAEQARQLARTTLARVSLGEDPQSIKVQAKAQAAVTLGAVVPRYLAHVEGRQRPGHHDDVRRYFDRHWAPLAGFALASIDRARVAARLSEMARDNGPIAANRARAALSAFYTWAIGEGIAHDNPVMGTNKPAEEVVRDRVLSDAEVALIWRHAGVGDFGVIVRLLLLTACRREEVGGMAWSELQGATWTIPAERTKNGRAHELMLPPAAMAVLTAQPARDGRDLVFGSRAGPFSGWSKAKAELDARMLAALKAERGTKAVLEPWRLHDLRRTAATRMGDLGVQPHVVEAVLNHVSGSKAGIAGIYNRAAYRDEKRAALALWADRVTGLTGGEHG</sequence>
<keyword evidence="3" id="KW-0238">DNA-binding</keyword>
<dbReference type="PROSITE" id="PS51898">
    <property type="entry name" value="TYR_RECOMBINASE"/>
    <property type="match status" value="1"/>
</dbReference>
<dbReference type="Pfam" id="PF13356">
    <property type="entry name" value="Arm-DNA-bind_3"/>
    <property type="match status" value="1"/>
</dbReference>
<evidence type="ECO:0000256" key="2">
    <source>
        <dbReference type="ARBA" id="ARBA00022908"/>
    </source>
</evidence>
<dbReference type="InterPro" id="IPR025166">
    <property type="entry name" value="Integrase_DNA_bind_dom"/>
</dbReference>
<dbReference type="PANTHER" id="PTHR30629:SF2">
    <property type="entry name" value="PROPHAGE INTEGRASE INTS-RELATED"/>
    <property type="match status" value="1"/>
</dbReference>
<dbReference type="Gene3D" id="3.30.160.390">
    <property type="entry name" value="Integrase, DNA-binding domain"/>
    <property type="match status" value="1"/>
</dbReference>
<reference evidence="6 7" key="1">
    <citation type="submission" date="2018-09" db="EMBL/GenBank/DDBJ databases">
        <authorList>
            <person name="Grouzdev D.S."/>
            <person name="Krutkina M.S."/>
        </authorList>
    </citation>
    <scope>NUCLEOTIDE SEQUENCE [LARGE SCALE GENOMIC DNA]</scope>
    <source>
        <strain evidence="6 7">RmlP001</strain>
    </source>
</reference>
<dbReference type="InterPro" id="IPR010998">
    <property type="entry name" value="Integrase_recombinase_N"/>
</dbReference>
<dbReference type="InterPro" id="IPR050808">
    <property type="entry name" value="Phage_Integrase"/>
</dbReference>
<organism evidence="6 7">
    <name type="scientific">Lichenibacterium ramalinae</name>
    <dbReference type="NCBI Taxonomy" id="2316527"/>
    <lineage>
        <taxon>Bacteria</taxon>
        <taxon>Pseudomonadati</taxon>
        <taxon>Pseudomonadota</taxon>
        <taxon>Alphaproteobacteria</taxon>
        <taxon>Hyphomicrobiales</taxon>
        <taxon>Lichenihabitantaceae</taxon>
        <taxon>Lichenibacterium</taxon>
    </lineage>
</organism>